<dbReference type="Proteomes" id="UP001143474">
    <property type="component" value="Unassembled WGS sequence"/>
</dbReference>
<sequence>MTREDSSLWTILDKIAEIEERQVAVLDALASGQQQPAMNAGQREIELRFRALRNMLGNFGRRGEPDVALLPVELHTGYDHDRLVFAAGLPKGAHAVTRFYRDGTQEKTDVDSLVGCPPVLDNPGDVVAVQVTDVKGNPIAFGLIRRVQHGIGKA</sequence>
<organism evidence="1 2">
    <name type="scientific">Streptosporangium carneum</name>
    <dbReference type="NCBI Taxonomy" id="47481"/>
    <lineage>
        <taxon>Bacteria</taxon>
        <taxon>Bacillati</taxon>
        <taxon>Actinomycetota</taxon>
        <taxon>Actinomycetes</taxon>
        <taxon>Streptosporangiales</taxon>
        <taxon>Streptosporangiaceae</taxon>
        <taxon>Streptosporangium</taxon>
    </lineage>
</organism>
<comment type="caution">
    <text evidence="1">The sequence shown here is derived from an EMBL/GenBank/DDBJ whole genome shotgun (WGS) entry which is preliminary data.</text>
</comment>
<reference evidence="1" key="1">
    <citation type="journal article" date="2014" name="Int. J. Syst. Evol. Microbiol.">
        <title>Complete genome sequence of Corynebacterium casei LMG S-19264T (=DSM 44701T), isolated from a smear-ripened cheese.</title>
        <authorList>
            <consortium name="US DOE Joint Genome Institute (JGI-PGF)"/>
            <person name="Walter F."/>
            <person name="Albersmeier A."/>
            <person name="Kalinowski J."/>
            <person name="Ruckert C."/>
        </authorList>
    </citation>
    <scope>NUCLEOTIDE SEQUENCE</scope>
    <source>
        <strain evidence="1">VKM Ac-2007</strain>
    </source>
</reference>
<proteinExistence type="predicted"/>
<evidence type="ECO:0000313" key="1">
    <source>
        <dbReference type="EMBL" id="GLK12991.1"/>
    </source>
</evidence>
<evidence type="ECO:0000313" key="2">
    <source>
        <dbReference type="Proteomes" id="UP001143474"/>
    </source>
</evidence>
<keyword evidence="2" id="KW-1185">Reference proteome</keyword>
<name>A0A9W6I6K7_9ACTN</name>
<protein>
    <submittedName>
        <fullName evidence="1">Uncharacterized protein</fullName>
    </submittedName>
</protein>
<dbReference type="RefSeq" id="WP_271221292.1">
    <property type="nucleotide sequence ID" value="NZ_BAAAVD010000012.1"/>
</dbReference>
<dbReference type="AlphaFoldDB" id="A0A9W6I6K7"/>
<gene>
    <name evidence="1" type="ORF">GCM10017600_64010</name>
</gene>
<accession>A0A9W6I6K7</accession>
<dbReference type="EMBL" id="BSEV01000019">
    <property type="protein sequence ID" value="GLK12991.1"/>
    <property type="molecule type" value="Genomic_DNA"/>
</dbReference>
<reference evidence="1" key="2">
    <citation type="submission" date="2023-01" db="EMBL/GenBank/DDBJ databases">
        <authorList>
            <person name="Sun Q."/>
            <person name="Evtushenko L."/>
        </authorList>
    </citation>
    <scope>NUCLEOTIDE SEQUENCE</scope>
    <source>
        <strain evidence="1">VKM Ac-2007</strain>
    </source>
</reference>